<keyword evidence="3" id="KW-0238">DNA-binding</keyword>
<dbReference type="PROSITE" id="PS50110">
    <property type="entry name" value="RESPONSE_REGULATORY"/>
    <property type="match status" value="1"/>
</dbReference>
<dbReference type="InterPro" id="IPR011006">
    <property type="entry name" value="CheY-like_superfamily"/>
</dbReference>
<dbReference type="AlphaFoldDB" id="D5EHH8"/>
<dbReference type="CDD" id="cd06170">
    <property type="entry name" value="LuxR_C_like"/>
    <property type="match status" value="1"/>
</dbReference>
<dbReference type="RefSeq" id="WP_013049272.1">
    <property type="nucleotide sequence ID" value="NC_014011.1"/>
</dbReference>
<dbReference type="PROSITE" id="PS00622">
    <property type="entry name" value="HTH_LUXR_1"/>
    <property type="match status" value="1"/>
</dbReference>
<dbReference type="PANTHER" id="PTHR43214:SF41">
    <property type="entry name" value="NITRATE_NITRITE RESPONSE REGULATOR PROTEIN NARP"/>
    <property type="match status" value="1"/>
</dbReference>
<feature type="domain" description="Response regulatory" evidence="7">
    <location>
        <begin position="4"/>
        <end position="120"/>
    </location>
</feature>
<dbReference type="PRINTS" id="PR00038">
    <property type="entry name" value="HTHLUXR"/>
</dbReference>
<dbReference type="InterPro" id="IPR058245">
    <property type="entry name" value="NreC/VraR/RcsB-like_REC"/>
</dbReference>
<dbReference type="STRING" id="572547.Amico_1899"/>
<dbReference type="GO" id="GO:0006355">
    <property type="term" value="P:regulation of DNA-templated transcription"/>
    <property type="evidence" value="ECO:0007669"/>
    <property type="project" value="InterPro"/>
</dbReference>
<dbReference type="InterPro" id="IPR016032">
    <property type="entry name" value="Sig_transdc_resp-reg_C-effctor"/>
</dbReference>
<gene>
    <name evidence="8" type="ordered locus">Amico_1899</name>
</gene>
<proteinExistence type="predicted"/>
<evidence type="ECO:0000313" key="9">
    <source>
        <dbReference type="Proteomes" id="UP000002366"/>
    </source>
</evidence>
<dbReference type="Pfam" id="PF00196">
    <property type="entry name" value="GerE"/>
    <property type="match status" value="1"/>
</dbReference>
<name>D5EHH8_AMICL</name>
<evidence type="ECO:0000259" key="7">
    <source>
        <dbReference type="PROSITE" id="PS50110"/>
    </source>
</evidence>
<dbReference type="SMART" id="SM00448">
    <property type="entry name" value="REC"/>
    <property type="match status" value="1"/>
</dbReference>
<evidence type="ECO:0000256" key="2">
    <source>
        <dbReference type="ARBA" id="ARBA00023015"/>
    </source>
</evidence>
<keyword evidence="1 5" id="KW-0597">Phosphoprotein</keyword>
<feature type="modified residue" description="4-aspartylphosphate" evidence="5">
    <location>
        <position position="55"/>
    </location>
</feature>
<dbReference type="GO" id="GO:0003677">
    <property type="term" value="F:DNA binding"/>
    <property type="evidence" value="ECO:0007669"/>
    <property type="project" value="UniProtKB-KW"/>
</dbReference>
<sequence length="229" mass="25132">MTVRIIVADDHPVTRKGLSSVLENIESFQVVAETGDGRSTVEAALSHSPDVIIMDISMPDMNGLEATRAICRENDRIKIIALSIHSNKHYVREMFAAGATGYLLKNCDIDEVIKAINAVCEGEMYLCTALTSTVLQDYVKRSTNASSSTMLELLTPREKEILLLLAQGFATKEIASQLSISRKTVETHKARTMEKLGLYSVAELARFAEREGLLAASSSSLNSRKPLQK</sequence>
<evidence type="ECO:0000313" key="8">
    <source>
        <dbReference type="EMBL" id="ADE58010.1"/>
    </source>
</evidence>
<dbReference type="InterPro" id="IPR000792">
    <property type="entry name" value="Tscrpt_reg_LuxR_C"/>
</dbReference>
<dbReference type="SUPFAM" id="SSF46894">
    <property type="entry name" value="C-terminal effector domain of the bipartite response regulators"/>
    <property type="match status" value="1"/>
</dbReference>
<dbReference type="InterPro" id="IPR001789">
    <property type="entry name" value="Sig_transdc_resp-reg_receiver"/>
</dbReference>
<dbReference type="SMART" id="SM00421">
    <property type="entry name" value="HTH_LUXR"/>
    <property type="match status" value="1"/>
</dbReference>
<dbReference type="OrthoDB" id="9779069at2"/>
<dbReference type="eggNOG" id="COG2197">
    <property type="taxonomic scope" value="Bacteria"/>
</dbReference>
<evidence type="ECO:0000259" key="6">
    <source>
        <dbReference type="PROSITE" id="PS50043"/>
    </source>
</evidence>
<dbReference type="KEGG" id="aco:Amico_1899"/>
<dbReference type="PROSITE" id="PS50043">
    <property type="entry name" value="HTH_LUXR_2"/>
    <property type="match status" value="1"/>
</dbReference>
<reference evidence="8 9" key="1">
    <citation type="journal article" date="2010" name="Stand. Genomic Sci.">
        <title>Complete genome sequence of Aminobacterium colombiense type strain (ALA-1).</title>
        <authorList>
            <person name="Chertkov O."/>
            <person name="Sikorski J."/>
            <person name="Brambilla E."/>
            <person name="Lapidus A."/>
            <person name="Copeland A."/>
            <person name="Glavina Del Rio T."/>
            <person name="Nolan M."/>
            <person name="Lucas S."/>
            <person name="Tice H."/>
            <person name="Cheng J.F."/>
            <person name="Han C."/>
            <person name="Detter J.C."/>
            <person name="Bruce D."/>
            <person name="Tapia R."/>
            <person name="Goodwin L."/>
            <person name="Pitluck S."/>
            <person name="Liolios K."/>
            <person name="Ivanova N."/>
            <person name="Mavromatis K."/>
            <person name="Ovchinnikova G."/>
            <person name="Pati A."/>
            <person name="Chen A."/>
            <person name="Palaniappan K."/>
            <person name="Land M."/>
            <person name="Hauser L."/>
            <person name="Chang Y.J."/>
            <person name="Jeffries C.D."/>
            <person name="Spring S."/>
            <person name="Rohde M."/>
            <person name="Goker M."/>
            <person name="Bristow J."/>
            <person name="Eisen J.A."/>
            <person name="Markowitz V."/>
            <person name="Hugenholtz P."/>
            <person name="Kyrpides N.C."/>
            <person name="Klenk H.P."/>
        </authorList>
    </citation>
    <scope>NUCLEOTIDE SEQUENCE [LARGE SCALE GENOMIC DNA]</scope>
    <source>
        <strain evidence="9">DSM 12261 / ALA-1</strain>
    </source>
</reference>
<dbReference type="HOGENOM" id="CLU_000445_90_1_0"/>
<dbReference type="Pfam" id="PF00072">
    <property type="entry name" value="Response_reg"/>
    <property type="match status" value="1"/>
</dbReference>
<evidence type="ECO:0000256" key="1">
    <source>
        <dbReference type="ARBA" id="ARBA00022553"/>
    </source>
</evidence>
<dbReference type="Gene3D" id="3.40.50.2300">
    <property type="match status" value="1"/>
</dbReference>
<dbReference type="PANTHER" id="PTHR43214">
    <property type="entry name" value="TWO-COMPONENT RESPONSE REGULATOR"/>
    <property type="match status" value="1"/>
</dbReference>
<keyword evidence="4" id="KW-0804">Transcription</keyword>
<accession>D5EHH8</accession>
<dbReference type="GO" id="GO:0000160">
    <property type="term" value="P:phosphorelay signal transduction system"/>
    <property type="evidence" value="ECO:0007669"/>
    <property type="project" value="InterPro"/>
</dbReference>
<keyword evidence="2" id="KW-0805">Transcription regulation</keyword>
<organism evidence="8 9">
    <name type="scientific">Aminobacterium colombiense (strain DSM 12261 / ALA-1)</name>
    <dbReference type="NCBI Taxonomy" id="572547"/>
    <lineage>
        <taxon>Bacteria</taxon>
        <taxon>Thermotogati</taxon>
        <taxon>Synergistota</taxon>
        <taxon>Synergistia</taxon>
        <taxon>Synergistales</taxon>
        <taxon>Aminobacteriaceae</taxon>
        <taxon>Aminobacterium</taxon>
    </lineage>
</organism>
<dbReference type="InterPro" id="IPR039420">
    <property type="entry name" value="WalR-like"/>
</dbReference>
<evidence type="ECO:0000256" key="5">
    <source>
        <dbReference type="PROSITE-ProRule" id="PRU00169"/>
    </source>
</evidence>
<feature type="domain" description="HTH luxR-type" evidence="6">
    <location>
        <begin position="147"/>
        <end position="212"/>
    </location>
</feature>
<dbReference type="SUPFAM" id="SSF52172">
    <property type="entry name" value="CheY-like"/>
    <property type="match status" value="1"/>
</dbReference>
<dbReference type="Proteomes" id="UP000002366">
    <property type="component" value="Chromosome"/>
</dbReference>
<dbReference type="CDD" id="cd17535">
    <property type="entry name" value="REC_NarL-like"/>
    <property type="match status" value="1"/>
</dbReference>
<dbReference type="EMBL" id="CP001997">
    <property type="protein sequence ID" value="ADE58010.1"/>
    <property type="molecule type" value="Genomic_DNA"/>
</dbReference>
<evidence type="ECO:0000256" key="3">
    <source>
        <dbReference type="ARBA" id="ARBA00023125"/>
    </source>
</evidence>
<evidence type="ECO:0000256" key="4">
    <source>
        <dbReference type="ARBA" id="ARBA00023163"/>
    </source>
</evidence>
<protein>
    <submittedName>
        <fullName evidence="8">Two component transcriptional regulator, LuxR family</fullName>
    </submittedName>
</protein>
<keyword evidence="9" id="KW-1185">Reference proteome</keyword>